<comment type="caution">
    <text evidence="1">The sequence shown here is derived from an EMBL/GenBank/DDBJ whole genome shotgun (WGS) entry which is preliminary data.</text>
</comment>
<evidence type="ECO:0000313" key="2">
    <source>
        <dbReference type="Proteomes" id="UP000799754"/>
    </source>
</evidence>
<keyword evidence="2" id="KW-1185">Reference proteome</keyword>
<name>A0ACB6RXM2_9PLEO</name>
<gene>
    <name evidence="1" type="ORF">BU25DRAFT_471410</name>
</gene>
<dbReference type="Proteomes" id="UP000799754">
    <property type="component" value="Unassembled WGS sequence"/>
</dbReference>
<dbReference type="EMBL" id="MU006720">
    <property type="protein sequence ID" value="KAF2626523.1"/>
    <property type="molecule type" value="Genomic_DNA"/>
</dbReference>
<evidence type="ECO:0000313" key="1">
    <source>
        <dbReference type="EMBL" id="KAF2626523.1"/>
    </source>
</evidence>
<organism evidence="1 2">
    <name type="scientific">Macroventuria anomochaeta</name>
    <dbReference type="NCBI Taxonomy" id="301207"/>
    <lineage>
        <taxon>Eukaryota</taxon>
        <taxon>Fungi</taxon>
        <taxon>Dikarya</taxon>
        <taxon>Ascomycota</taxon>
        <taxon>Pezizomycotina</taxon>
        <taxon>Dothideomycetes</taxon>
        <taxon>Pleosporomycetidae</taxon>
        <taxon>Pleosporales</taxon>
        <taxon>Pleosporineae</taxon>
        <taxon>Didymellaceae</taxon>
        <taxon>Macroventuria</taxon>
    </lineage>
</organism>
<sequence length="1574" mass="171574">MEHIHIAALRPNLDALESKQIKAVVTLIWPYSSSQRQFALLLAEPDLGLRRKKGQVRARFSATSARALATTGVGVGDEVVLSLHGAQFVQDGAVSTPGKSLDWELAYAQTLAVSVRRNGVEMANLEMIDAAPTPAPRSPVKKPAAAPSPIAQWSSPAFLKRARLSDGPFFEQPAYDPLADESNEGHDKKRRRKSYRDWTAWTYTARTPSPEKEDVGLQDEWEQAMSSPSRPPQLPKTPISPSRTGPASATAEPLEGSEYIEETTIADSAEGDTTVDDGELQKVHVPLTTSPSRPKEDVGRDADYYELYSEPNEGPPLDSQYDFGGDTELNTEDEDEDEDDNAPGVEEVDASATELATELEDEHQWTDSEPDALASQPVADAVEGVDGTASATEEDSLFEVAEAGQPEDASVVVEDTTIDETVPEVAEPSIIVDDSLAIAMPPPSLPVLHTDFATPIATGILTPIGKEPSSPNLKAVDSATLPLPSPFPGEQAVSYFDYVSTGHHQVPLDGPAVEEQEMESDADYIMENSFFSSISSSKAGGPHQDHETAFAPVRFTFGLDGAGWSRPLELSSPPPEDDQADTADNKDVSTAPQGDEIIEPVLHIEPVAPGQPQNAEEVTRSSPAKTLEEDAADALAALSETAKPVIDAVQPPVETGLAPKSSNVIAVSSDVESDESEYEDAVMVERDEEQSPEQETESESEEEAKSESDEEHETESLDLGSPSAHEVSDDQDDNDVAEPKPVQAADRIADVESEKRAGDTDNLHEDNFDLRVGLTDEATATTIPDSFNFDDFLTKNVVQEPTVVSSSPDQLTHEPASIALPDTFEEPPRPAFDDWEPQVGTDEPLSFIENDDTSAARVDTEDPDVKMESVEDDSLCLITQPETQNVPQKSGTGPATELLIGIPENGHKLGELQFKSVPATAAARNTRSKAKSAASPPEENAYVSRLSTSMRRTRSKASFDSTNRDTTSPSGARVFPRSTVTPTRDATQTSPYSLRSQSKHMSPDKSMATSQVPVRRSPRKLVQRDTDFDIVPSQGENRDVFGSMFEPSQELGFGYSQLSQGRNSDVGFVKDSEEDTSHSEGSISTVQYSDGDGVQACTNMSDSVRVVDEESTTPRLKPPPASLSQTQRQNRSRSRSTGEQSTFVSLDRPPQTPRRSPRLTRSTFSTSLSPRTVRTRRAPAQITSPALGVEEVEDLQEESTPKVNDQSVIYPVLPIESEGDLRSSPLAPSIASVASRRSSPAAEPASAQQLPLQESNLLTPDDTQQTALEPPLSFQARQPDQSLLITPELTQMTDASATLRSFDIPMPGVQTQPAPHSPITRTSPRRKPAVAEERSSSPIRASSPMQQSSEAISELDEDATLVQKKEDLPSIGLSTPMAYYTPLRDLIYFLNRSSQFHSSSNPDVLALCTSASTTPEKAKKGPRHWNTTLHITDLSVWPEARTVNIFRAYQNALPMCETGDVILLRAFGVESRNRQPLLRSQDESSWCVWRYCKPVWGTKKGKWGELRAREEVKGPVVERGEGEWTEVGKLRNWYMTTVKAGLDKQHEEREGRKRETRSWSKGVEVQAEEVEGDD</sequence>
<reference evidence="1" key="1">
    <citation type="journal article" date="2020" name="Stud. Mycol.">
        <title>101 Dothideomycetes genomes: a test case for predicting lifestyles and emergence of pathogens.</title>
        <authorList>
            <person name="Haridas S."/>
            <person name="Albert R."/>
            <person name="Binder M."/>
            <person name="Bloem J."/>
            <person name="Labutti K."/>
            <person name="Salamov A."/>
            <person name="Andreopoulos B."/>
            <person name="Baker S."/>
            <person name="Barry K."/>
            <person name="Bills G."/>
            <person name="Bluhm B."/>
            <person name="Cannon C."/>
            <person name="Castanera R."/>
            <person name="Culley D."/>
            <person name="Daum C."/>
            <person name="Ezra D."/>
            <person name="Gonzalez J."/>
            <person name="Henrissat B."/>
            <person name="Kuo A."/>
            <person name="Liang C."/>
            <person name="Lipzen A."/>
            <person name="Lutzoni F."/>
            <person name="Magnuson J."/>
            <person name="Mondo S."/>
            <person name="Nolan M."/>
            <person name="Ohm R."/>
            <person name="Pangilinan J."/>
            <person name="Park H.-J."/>
            <person name="Ramirez L."/>
            <person name="Alfaro M."/>
            <person name="Sun H."/>
            <person name="Tritt A."/>
            <person name="Yoshinaga Y."/>
            <person name="Zwiers L.-H."/>
            <person name="Turgeon B."/>
            <person name="Goodwin S."/>
            <person name="Spatafora J."/>
            <person name="Crous P."/>
            <person name="Grigoriev I."/>
        </authorList>
    </citation>
    <scope>NUCLEOTIDE SEQUENCE</scope>
    <source>
        <strain evidence="1">CBS 525.71</strain>
    </source>
</reference>
<accession>A0ACB6RXM2</accession>
<proteinExistence type="predicted"/>
<protein>
    <submittedName>
        <fullName evidence="1">Uncharacterized protein</fullName>
    </submittedName>
</protein>